<reference evidence="2" key="1">
    <citation type="journal article" date="2014" name="Int. J. Syst. Evol. Microbiol.">
        <title>Complete genome sequence of Corynebacterium casei LMG S-19264T (=DSM 44701T), isolated from a smear-ripened cheese.</title>
        <authorList>
            <consortium name="US DOE Joint Genome Institute (JGI-PGF)"/>
            <person name="Walter F."/>
            <person name="Albersmeier A."/>
            <person name="Kalinowski J."/>
            <person name="Ruckert C."/>
        </authorList>
    </citation>
    <scope>NUCLEOTIDE SEQUENCE</scope>
    <source>
        <strain evidence="2">CGMCC 1.15725</strain>
    </source>
</reference>
<proteinExistence type="predicted"/>
<dbReference type="GO" id="GO:0016787">
    <property type="term" value="F:hydrolase activity"/>
    <property type="evidence" value="ECO:0007669"/>
    <property type="project" value="InterPro"/>
</dbReference>
<dbReference type="Gene3D" id="3.40.50.1820">
    <property type="entry name" value="alpha/beta hydrolase"/>
    <property type="match status" value="1"/>
</dbReference>
<dbReference type="AlphaFoldDB" id="A0A8J2YS27"/>
<dbReference type="InterPro" id="IPR002925">
    <property type="entry name" value="Dienelactn_hydro"/>
</dbReference>
<dbReference type="PANTHER" id="PTHR46623:SF6">
    <property type="entry name" value="ALPHA_BETA-HYDROLASES SUPERFAMILY PROTEIN"/>
    <property type="match status" value="1"/>
</dbReference>
<evidence type="ECO:0000259" key="1">
    <source>
        <dbReference type="Pfam" id="PF01738"/>
    </source>
</evidence>
<sequence length="293" mass="31577">MRHVASDIAGLFPTMDLSRRGFVVTTLAAGFALTVQPVQASTITTDTEGLVAGEVQIPVADGTIPAYRAQPAKPGPHPVLLVVEEIFGVHEHIKDMCRRFAKQGYLAIAPELYSRLGDVVAMTDIKEVVATVNKAPDKTEMSDLDATVAWAGKNHGDTRRLGITGFCRGGRTVWMYAAHNHNLKAGVAWYGPLVGTPTDAMPTNPVDVAGEIKAPILGLYAGLDQGILKEHVETMRAKLLETGNTRSQIVVYPDAQHGFNADYRPSYNEADAKDGMSRCLAWLRANGVGQEEA</sequence>
<comment type="caution">
    <text evidence="2">The sequence shown here is derived from an EMBL/GenBank/DDBJ whole genome shotgun (WGS) entry which is preliminary data.</text>
</comment>
<dbReference type="PANTHER" id="PTHR46623">
    <property type="entry name" value="CARBOXYMETHYLENEBUTENOLIDASE-RELATED"/>
    <property type="match status" value="1"/>
</dbReference>
<protein>
    <submittedName>
        <fullName evidence="2">Carboxymethylenebutenolidase</fullName>
    </submittedName>
</protein>
<dbReference type="EMBL" id="BMJQ01000002">
    <property type="protein sequence ID" value="GGF07108.1"/>
    <property type="molecule type" value="Genomic_DNA"/>
</dbReference>
<gene>
    <name evidence="2" type="ORF">GCM10011611_10720</name>
</gene>
<dbReference type="InterPro" id="IPR029058">
    <property type="entry name" value="AB_hydrolase_fold"/>
</dbReference>
<evidence type="ECO:0000313" key="2">
    <source>
        <dbReference type="EMBL" id="GGF07108.1"/>
    </source>
</evidence>
<dbReference type="InterPro" id="IPR051049">
    <property type="entry name" value="Dienelactone_hydrolase-like"/>
</dbReference>
<name>A0A8J2YS27_9PROT</name>
<keyword evidence="3" id="KW-1185">Reference proteome</keyword>
<dbReference type="RefSeq" id="WP_189043250.1">
    <property type="nucleotide sequence ID" value="NZ_BMJQ01000002.1"/>
</dbReference>
<dbReference type="Proteomes" id="UP000646365">
    <property type="component" value="Unassembled WGS sequence"/>
</dbReference>
<feature type="domain" description="Dienelactone hydrolase" evidence="1">
    <location>
        <begin position="64"/>
        <end position="285"/>
    </location>
</feature>
<organism evidence="2 3">
    <name type="scientific">Aliidongia dinghuensis</name>
    <dbReference type="NCBI Taxonomy" id="1867774"/>
    <lineage>
        <taxon>Bacteria</taxon>
        <taxon>Pseudomonadati</taxon>
        <taxon>Pseudomonadota</taxon>
        <taxon>Alphaproteobacteria</taxon>
        <taxon>Rhodospirillales</taxon>
        <taxon>Dongiaceae</taxon>
        <taxon>Aliidongia</taxon>
    </lineage>
</organism>
<accession>A0A8J2YS27</accession>
<reference evidence="2" key="2">
    <citation type="submission" date="2020-09" db="EMBL/GenBank/DDBJ databases">
        <authorList>
            <person name="Sun Q."/>
            <person name="Zhou Y."/>
        </authorList>
    </citation>
    <scope>NUCLEOTIDE SEQUENCE</scope>
    <source>
        <strain evidence="2">CGMCC 1.15725</strain>
    </source>
</reference>
<dbReference type="Pfam" id="PF01738">
    <property type="entry name" value="DLH"/>
    <property type="match status" value="1"/>
</dbReference>
<evidence type="ECO:0000313" key="3">
    <source>
        <dbReference type="Proteomes" id="UP000646365"/>
    </source>
</evidence>
<dbReference type="SUPFAM" id="SSF53474">
    <property type="entry name" value="alpha/beta-Hydrolases"/>
    <property type="match status" value="1"/>
</dbReference>